<dbReference type="Pfam" id="PF07690">
    <property type="entry name" value="MFS_1"/>
    <property type="match status" value="1"/>
</dbReference>
<keyword evidence="2" id="KW-0813">Transport</keyword>
<sequence>MDFHRLLPFTTWLSTRAYFRRLSNEQAWLIVIALMFPSSIMPMASSVVRVASPLFRDTFQASTENLAWLSMSFTIPYMVLMPVYSRLSEMVGRRRLILAGIAVFLVGTCVAMLAPRLWVLMVGQALQGFGSAGLMPLAMAYIAAIFERHERGKALGTWSSVGPAVAWIGPLLAGILISQWDWRVTYILPMVTGVLSIIVVARAIPPGMSNIQPHMWRRFDWTGVGLLAIFIICFFAYLSSRPITGIAPLQDWRLGLASVAPLAILLWWERRIDNPFLDLNLYRSRLFRQASLGAALRMVTMGCTSLLVPLFLVDMFQVDGVTLGLMLMINPAAMSLMVRFGGTAADRFGSGKPLMVGFALQIAVMLSLYQSPLPQTLLGLGFLLGGHGLGMGLMLASLHRIALLDVNESNATVAAGMYSFVRFIGVAIGVAVAGVIFQGFTDAGVEPVMAYRQTFGGFAVAAAAGLALSFAIKDPGPSHA</sequence>
<feature type="transmembrane region" description="Helical" evidence="6">
    <location>
        <begin position="323"/>
        <end position="342"/>
    </location>
</feature>
<feature type="transmembrane region" description="Helical" evidence="6">
    <location>
        <begin position="453"/>
        <end position="472"/>
    </location>
</feature>
<accession>A0A6B1DQK2</accession>
<comment type="subcellular location">
    <subcellularLocation>
        <location evidence="1">Cell membrane</location>
        <topology evidence="1">Multi-pass membrane protein</topology>
    </subcellularLocation>
</comment>
<feature type="transmembrane region" description="Helical" evidence="6">
    <location>
        <begin position="65"/>
        <end position="84"/>
    </location>
</feature>
<feature type="transmembrane region" description="Helical" evidence="6">
    <location>
        <begin position="377"/>
        <end position="398"/>
    </location>
</feature>
<organism evidence="8">
    <name type="scientific">Caldilineaceae bacterium SB0662_bin_9</name>
    <dbReference type="NCBI Taxonomy" id="2605258"/>
    <lineage>
        <taxon>Bacteria</taxon>
        <taxon>Bacillati</taxon>
        <taxon>Chloroflexota</taxon>
        <taxon>Caldilineae</taxon>
        <taxon>Caldilineales</taxon>
        <taxon>Caldilineaceae</taxon>
    </lineage>
</organism>
<evidence type="ECO:0000256" key="1">
    <source>
        <dbReference type="ARBA" id="ARBA00004651"/>
    </source>
</evidence>
<evidence type="ECO:0000313" key="8">
    <source>
        <dbReference type="EMBL" id="MYD89096.1"/>
    </source>
</evidence>
<evidence type="ECO:0000256" key="3">
    <source>
        <dbReference type="ARBA" id="ARBA00022692"/>
    </source>
</evidence>
<dbReference type="InterPro" id="IPR011701">
    <property type="entry name" value="MFS"/>
</dbReference>
<comment type="caution">
    <text evidence="8">The sequence shown here is derived from an EMBL/GenBank/DDBJ whole genome shotgun (WGS) entry which is preliminary data.</text>
</comment>
<feature type="transmembrane region" description="Helical" evidence="6">
    <location>
        <begin position="290"/>
        <end position="311"/>
    </location>
</feature>
<reference evidence="8" key="1">
    <citation type="submission" date="2019-09" db="EMBL/GenBank/DDBJ databases">
        <title>Characterisation of the sponge microbiome using genome-centric metagenomics.</title>
        <authorList>
            <person name="Engelberts J.P."/>
            <person name="Robbins S.J."/>
            <person name="De Goeij J.M."/>
            <person name="Aranda M."/>
            <person name="Bell S.C."/>
            <person name="Webster N.S."/>
        </authorList>
    </citation>
    <scope>NUCLEOTIDE SEQUENCE</scope>
    <source>
        <strain evidence="8">SB0662_bin_9</strain>
    </source>
</reference>
<dbReference type="InterPro" id="IPR020846">
    <property type="entry name" value="MFS_dom"/>
</dbReference>
<dbReference type="PROSITE" id="PS50850">
    <property type="entry name" value="MFS"/>
    <property type="match status" value="1"/>
</dbReference>
<feature type="transmembrane region" description="Helical" evidence="6">
    <location>
        <begin position="27"/>
        <end position="45"/>
    </location>
</feature>
<feature type="domain" description="Major facilitator superfamily (MFS) profile" evidence="7">
    <location>
        <begin position="30"/>
        <end position="477"/>
    </location>
</feature>
<dbReference type="Gene3D" id="1.20.1720.10">
    <property type="entry name" value="Multidrug resistance protein D"/>
    <property type="match status" value="1"/>
</dbReference>
<dbReference type="Gene3D" id="1.20.1250.20">
    <property type="entry name" value="MFS general substrate transporter like domains"/>
    <property type="match status" value="1"/>
</dbReference>
<dbReference type="PANTHER" id="PTHR23501">
    <property type="entry name" value="MAJOR FACILITATOR SUPERFAMILY"/>
    <property type="match status" value="1"/>
</dbReference>
<dbReference type="AlphaFoldDB" id="A0A6B1DQK2"/>
<dbReference type="EMBL" id="VXPY01000013">
    <property type="protein sequence ID" value="MYD89096.1"/>
    <property type="molecule type" value="Genomic_DNA"/>
</dbReference>
<evidence type="ECO:0000256" key="6">
    <source>
        <dbReference type="SAM" id="Phobius"/>
    </source>
</evidence>
<dbReference type="PANTHER" id="PTHR23501:SF191">
    <property type="entry name" value="VACUOLAR BASIC AMINO ACID TRANSPORTER 4"/>
    <property type="match status" value="1"/>
</dbReference>
<keyword evidence="4 6" id="KW-1133">Transmembrane helix</keyword>
<evidence type="ECO:0000259" key="7">
    <source>
        <dbReference type="PROSITE" id="PS50850"/>
    </source>
</evidence>
<dbReference type="PRINTS" id="PR01036">
    <property type="entry name" value="TCRTETB"/>
</dbReference>
<feature type="transmembrane region" description="Helical" evidence="6">
    <location>
        <begin position="221"/>
        <end position="240"/>
    </location>
</feature>
<dbReference type="InterPro" id="IPR036259">
    <property type="entry name" value="MFS_trans_sf"/>
</dbReference>
<feature type="transmembrane region" description="Helical" evidence="6">
    <location>
        <begin position="125"/>
        <end position="146"/>
    </location>
</feature>
<gene>
    <name evidence="8" type="ORF">F4Y08_01985</name>
</gene>
<evidence type="ECO:0000256" key="5">
    <source>
        <dbReference type="ARBA" id="ARBA00023136"/>
    </source>
</evidence>
<keyword evidence="3 6" id="KW-0812">Transmembrane</keyword>
<feature type="transmembrane region" description="Helical" evidence="6">
    <location>
        <begin position="96"/>
        <end position="119"/>
    </location>
</feature>
<feature type="transmembrane region" description="Helical" evidence="6">
    <location>
        <begin position="419"/>
        <end position="441"/>
    </location>
</feature>
<keyword evidence="5 6" id="KW-0472">Membrane</keyword>
<evidence type="ECO:0000256" key="2">
    <source>
        <dbReference type="ARBA" id="ARBA00022448"/>
    </source>
</evidence>
<name>A0A6B1DQK2_9CHLR</name>
<evidence type="ECO:0000256" key="4">
    <source>
        <dbReference type="ARBA" id="ARBA00022989"/>
    </source>
</evidence>
<feature type="transmembrane region" description="Helical" evidence="6">
    <location>
        <begin position="184"/>
        <end position="201"/>
    </location>
</feature>
<protein>
    <submittedName>
        <fullName evidence="8">MFS transporter</fullName>
    </submittedName>
</protein>
<dbReference type="CDD" id="cd17321">
    <property type="entry name" value="MFS_MMR_MDR_like"/>
    <property type="match status" value="1"/>
</dbReference>
<dbReference type="GO" id="GO:0022857">
    <property type="term" value="F:transmembrane transporter activity"/>
    <property type="evidence" value="ECO:0007669"/>
    <property type="project" value="InterPro"/>
</dbReference>
<feature type="transmembrane region" description="Helical" evidence="6">
    <location>
        <begin position="354"/>
        <end position="371"/>
    </location>
</feature>
<feature type="transmembrane region" description="Helical" evidence="6">
    <location>
        <begin position="158"/>
        <end position="178"/>
    </location>
</feature>
<feature type="transmembrane region" description="Helical" evidence="6">
    <location>
        <begin position="252"/>
        <end position="269"/>
    </location>
</feature>
<dbReference type="SUPFAM" id="SSF103473">
    <property type="entry name" value="MFS general substrate transporter"/>
    <property type="match status" value="1"/>
</dbReference>
<proteinExistence type="predicted"/>
<dbReference type="GO" id="GO:0005886">
    <property type="term" value="C:plasma membrane"/>
    <property type="evidence" value="ECO:0007669"/>
    <property type="project" value="UniProtKB-SubCell"/>
</dbReference>